<keyword evidence="14" id="KW-1185">Reference proteome</keyword>
<dbReference type="Gene3D" id="3.30.1150.10">
    <property type="match status" value="1"/>
</dbReference>
<dbReference type="InterPro" id="IPR037682">
    <property type="entry name" value="TonB_C"/>
</dbReference>
<evidence type="ECO:0000313" key="14">
    <source>
        <dbReference type="Proteomes" id="UP000680116"/>
    </source>
</evidence>
<sequence>MPESPTKPSRSRFDLASWRPSPRALWLVLGAFVIGLVLFALVWSGDRDGDDFFRANGTPPTAAPSAYEPLPVPLPAGSRDASGMDAERQPADEDEVAQQDEPRLVEAPAPVAVEPPPPPPPSPLTQPRPIPGATPAPRYPVRALRRGESGTVMVRAEIGPDGVPTSVSVSQGSGSRLLDRTAVDAVKRWRFEPATLDGRPTVGTVVVPIAFEPSR</sequence>
<evidence type="ECO:0000256" key="4">
    <source>
        <dbReference type="ARBA" id="ARBA00022475"/>
    </source>
</evidence>
<keyword evidence="5" id="KW-0997">Cell inner membrane</keyword>
<dbReference type="InterPro" id="IPR006260">
    <property type="entry name" value="TonB/TolA_C"/>
</dbReference>
<evidence type="ECO:0000256" key="6">
    <source>
        <dbReference type="ARBA" id="ARBA00022692"/>
    </source>
</evidence>
<dbReference type="EMBL" id="OU015430">
    <property type="protein sequence ID" value="CAG4972771.1"/>
    <property type="molecule type" value="Genomic_DNA"/>
</dbReference>
<evidence type="ECO:0000256" key="9">
    <source>
        <dbReference type="ARBA" id="ARBA00023136"/>
    </source>
</evidence>
<dbReference type="Pfam" id="PF03544">
    <property type="entry name" value="TonB_C"/>
    <property type="match status" value="1"/>
</dbReference>
<name>A0ABN7R3D6_9GAMM</name>
<protein>
    <recommendedName>
        <fullName evidence="12">TonB C-terminal domain-containing protein</fullName>
    </recommendedName>
</protein>
<feature type="domain" description="TonB C-terminal" evidence="12">
    <location>
        <begin position="124"/>
        <end position="215"/>
    </location>
</feature>
<accession>A0ABN7R3D6</accession>
<evidence type="ECO:0000259" key="12">
    <source>
        <dbReference type="PROSITE" id="PS52015"/>
    </source>
</evidence>
<keyword evidence="6 11" id="KW-0812">Transmembrane</keyword>
<dbReference type="InterPro" id="IPR051045">
    <property type="entry name" value="TonB-dependent_transducer"/>
</dbReference>
<evidence type="ECO:0000256" key="10">
    <source>
        <dbReference type="SAM" id="MobiDB-lite"/>
    </source>
</evidence>
<evidence type="ECO:0000256" key="2">
    <source>
        <dbReference type="ARBA" id="ARBA00006555"/>
    </source>
</evidence>
<evidence type="ECO:0000256" key="8">
    <source>
        <dbReference type="ARBA" id="ARBA00022989"/>
    </source>
</evidence>
<evidence type="ECO:0000256" key="3">
    <source>
        <dbReference type="ARBA" id="ARBA00022448"/>
    </source>
</evidence>
<dbReference type="SUPFAM" id="SSF74653">
    <property type="entry name" value="TolA/TonB C-terminal domain"/>
    <property type="match status" value="1"/>
</dbReference>
<dbReference type="Proteomes" id="UP000680116">
    <property type="component" value="Chromosome"/>
</dbReference>
<reference evidence="13 14" key="1">
    <citation type="submission" date="2021-04" db="EMBL/GenBank/DDBJ databases">
        <authorList>
            <person name="Rodrigo-Torres L."/>
            <person name="Arahal R. D."/>
            <person name="Lucena T."/>
        </authorList>
    </citation>
    <scope>NUCLEOTIDE SEQUENCE [LARGE SCALE GENOMIC DNA]</scope>
    <source>
        <strain evidence="13 14">CECT 30171</strain>
    </source>
</reference>
<gene>
    <name evidence="13" type="ORF">LYB30171_01296</name>
</gene>
<keyword evidence="8 11" id="KW-1133">Transmembrane helix</keyword>
<dbReference type="PROSITE" id="PS52015">
    <property type="entry name" value="TONB_CTD"/>
    <property type="match status" value="1"/>
</dbReference>
<evidence type="ECO:0000256" key="11">
    <source>
        <dbReference type="SAM" id="Phobius"/>
    </source>
</evidence>
<dbReference type="RefSeq" id="WP_215220211.1">
    <property type="nucleotide sequence ID" value="NZ_OU015430.1"/>
</dbReference>
<dbReference type="NCBIfam" id="TIGR01352">
    <property type="entry name" value="tonB_Cterm"/>
    <property type="match status" value="1"/>
</dbReference>
<dbReference type="PANTHER" id="PTHR33446:SF2">
    <property type="entry name" value="PROTEIN TONB"/>
    <property type="match status" value="1"/>
</dbReference>
<keyword evidence="4" id="KW-1003">Cell membrane</keyword>
<evidence type="ECO:0000256" key="5">
    <source>
        <dbReference type="ARBA" id="ARBA00022519"/>
    </source>
</evidence>
<keyword evidence="7" id="KW-0653">Protein transport</keyword>
<comment type="similarity">
    <text evidence="2">Belongs to the TonB family.</text>
</comment>
<keyword evidence="3" id="KW-0813">Transport</keyword>
<evidence type="ECO:0000313" key="13">
    <source>
        <dbReference type="EMBL" id="CAG4972771.1"/>
    </source>
</evidence>
<feature type="compositionally biased region" description="Pro residues" evidence="10">
    <location>
        <begin position="113"/>
        <end position="138"/>
    </location>
</feature>
<feature type="region of interest" description="Disordered" evidence="10">
    <location>
        <begin position="54"/>
        <end position="138"/>
    </location>
</feature>
<organism evidence="13 14">
    <name type="scientific">Novilysobacter luteus</name>
    <dbReference type="NCBI Taxonomy" id="2822368"/>
    <lineage>
        <taxon>Bacteria</taxon>
        <taxon>Pseudomonadati</taxon>
        <taxon>Pseudomonadota</taxon>
        <taxon>Gammaproteobacteria</taxon>
        <taxon>Lysobacterales</taxon>
        <taxon>Lysobacteraceae</taxon>
        <taxon>Novilysobacter</taxon>
    </lineage>
</organism>
<evidence type="ECO:0000256" key="7">
    <source>
        <dbReference type="ARBA" id="ARBA00022927"/>
    </source>
</evidence>
<keyword evidence="9 11" id="KW-0472">Membrane</keyword>
<feature type="transmembrane region" description="Helical" evidence="11">
    <location>
        <begin position="24"/>
        <end position="44"/>
    </location>
</feature>
<proteinExistence type="inferred from homology"/>
<comment type="subcellular location">
    <subcellularLocation>
        <location evidence="1">Cell inner membrane</location>
        <topology evidence="1">Single-pass membrane protein</topology>
        <orientation evidence="1">Periplasmic side</orientation>
    </subcellularLocation>
</comment>
<evidence type="ECO:0000256" key="1">
    <source>
        <dbReference type="ARBA" id="ARBA00004383"/>
    </source>
</evidence>
<dbReference type="PANTHER" id="PTHR33446">
    <property type="entry name" value="PROTEIN TONB-RELATED"/>
    <property type="match status" value="1"/>
</dbReference>